<feature type="non-terminal residue" evidence="1">
    <location>
        <position position="1"/>
    </location>
</feature>
<proteinExistence type="predicted"/>
<protein>
    <submittedName>
        <fullName evidence="1">Uncharacterized protein</fullName>
    </submittedName>
</protein>
<feature type="non-terminal residue" evidence="1">
    <location>
        <position position="109"/>
    </location>
</feature>
<dbReference type="EMBL" id="BARS01013974">
    <property type="protein sequence ID" value="GAF88705.1"/>
    <property type="molecule type" value="Genomic_DNA"/>
</dbReference>
<organism evidence="1">
    <name type="scientific">marine sediment metagenome</name>
    <dbReference type="NCBI Taxonomy" id="412755"/>
    <lineage>
        <taxon>unclassified sequences</taxon>
        <taxon>metagenomes</taxon>
        <taxon>ecological metagenomes</taxon>
    </lineage>
</organism>
<accession>X0UJL7</accession>
<dbReference type="AlphaFoldDB" id="X0UJL7"/>
<reference evidence="1" key="1">
    <citation type="journal article" date="2014" name="Front. Microbiol.">
        <title>High frequency of phylogenetically diverse reductive dehalogenase-homologous genes in deep subseafloor sedimentary metagenomes.</title>
        <authorList>
            <person name="Kawai M."/>
            <person name="Futagami T."/>
            <person name="Toyoda A."/>
            <person name="Takaki Y."/>
            <person name="Nishi S."/>
            <person name="Hori S."/>
            <person name="Arai W."/>
            <person name="Tsubouchi T."/>
            <person name="Morono Y."/>
            <person name="Uchiyama I."/>
            <person name="Ito T."/>
            <person name="Fujiyama A."/>
            <person name="Inagaki F."/>
            <person name="Takami H."/>
        </authorList>
    </citation>
    <scope>NUCLEOTIDE SEQUENCE</scope>
    <source>
        <strain evidence="1">Expedition CK06-06</strain>
    </source>
</reference>
<gene>
    <name evidence="1" type="ORF">S01H1_23895</name>
</gene>
<evidence type="ECO:0000313" key="1">
    <source>
        <dbReference type="EMBL" id="GAF88705.1"/>
    </source>
</evidence>
<name>X0UJL7_9ZZZZ</name>
<sequence>VRTIVTDADLGETYRTFVGETQRFFKEDVPFGPRGETLLDLLLAPSRAKPGSILEQLEYIQGTWGEALGLQELDIWRRLLWAKDFITEEGKYFYGKNAGPGPGTPLMDA</sequence>
<comment type="caution">
    <text evidence="1">The sequence shown here is derived from an EMBL/GenBank/DDBJ whole genome shotgun (WGS) entry which is preliminary data.</text>
</comment>